<proteinExistence type="predicted"/>
<evidence type="ECO:0000313" key="3">
    <source>
        <dbReference type="Proteomes" id="UP000742560"/>
    </source>
</evidence>
<comment type="caution">
    <text evidence="2">The sequence shown here is derived from an EMBL/GenBank/DDBJ whole genome shotgun (WGS) entry which is preliminary data.</text>
</comment>
<protein>
    <submittedName>
        <fullName evidence="2">Uncharacterized protein</fullName>
    </submittedName>
</protein>
<reference evidence="1" key="1">
    <citation type="submission" date="2021-01" db="EMBL/GenBank/DDBJ databases">
        <title>Genomic Encyclopedia of Type Strains, Phase IV (KMG-V): Genome sequencing to study the core and pangenomes of soil and plant-associated prokaryotes.</title>
        <authorList>
            <person name="Whitman W."/>
        </authorList>
    </citation>
    <scope>NUCLEOTIDE SEQUENCE</scope>
    <source>
        <strain evidence="1">RC</strain>
    </source>
</reference>
<dbReference type="Proteomes" id="UP000742560">
    <property type="component" value="Unassembled WGS sequence"/>
</dbReference>
<dbReference type="RefSeq" id="WP_204936564.1">
    <property type="nucleotide sequence ID" value="NZ_JAFBBC010000001.1"/>
</dbReference>
<sequence length="73" mass="8886">MIHYFAVITKREYLEGIGACGNRELRRIKKRYGDALRVISKQEYDNYKKLINRSKSFRKFKVERRDLTKMVRT</sequence>
<reference evidence="2" key="2">
    <citation type="submission" date="2021-03" db="EMBL/GenBank/DDBJ databases">
        <title>Genomic Encyclopedia of Type Strains, Phase IV (KMG-IV): sequencing the most valuable type-strain genomes for metagenomic binning, comparative biology and taxonomic classification.</title>
        <authorList>
            <person name="Goeker M."/>
        </authorList>
    </citation>
    <scope>NUCLEOTIDE SEQUENCE</scope>
    <source>
        <strain evidence="2">DSM 2771</strain>
    </source>
</reference>
<name>A0A8T4H148_METMI</name>
<accession>A0A8T4H148</accession>
<evidence type="ECO:0000313" key="2">
    <source>
        <dbReference type="EMBL" id="MBP2219081.1"/>
    </source>
</evidence>
<dbReference type="EMBL" id="JAGINF010000001">
    <property type="protein sequence ID" value="MBP2219081.1"/>
    <property type="molecule type" value="Genomic_DNA"/>
</dbReference>
<dbReference type="AlphaFoldDB" id="A0A8T4H148"/>
<evidence type="ECO:0000313" key="1">
    <source>
        <dbReference type="EMBL" id="MBM7408750.1"/>
    </source>
</evidence>
<organism evidence="2 3">
    <name type="scientific">Methanococcus maripaludis</name>
    <name type="common">Methanococcus deltae</name>
    <dbReference type="NCBI Taxonomy" id="39152"/>
    <lineage>
        <taxon>Archaea</taxon>
        <taxon>Methanobacteriati</taxon>
        <taxon>Methanobacteriota</taxon>
        <taxon>Methanomada group</taxon>
        <taxon>Methanococci</taxon>
        <taxon>Methanococcales</taxon>
        <taxon>Methanococcaceae</taxon>
        <taxon>Methanococcus</taxon>
    </lineage>
</organism>
<dbReference type="EMBL" id="JAFBBC010000001">
    <property type="protein sequence ID" value="MBM7408750.1"/>
    <property type="molecule type" value="Genomic_DNA"/>
</dbReference>
<gene>
    <name evidence="1" type="ORF">HNP85_000422</name>
    <name evidence="2" type="ORF">J2745_000556</name>
</gene>
<dbReference type="Proteomes" id="UP000722095">
    <property type="component" value="Unassembled WGS sequence"/>
</dbReference>